<dbReference type="PRINTS" id="PR01217">
    <property type="entry name" value="PRICHEXTENSN"/>
</dbReference>
<dbReference type="EMBL" id="KZ987740">
    <property type="protein sequence ID" value="RKP15326.1"/>
    <property type="molecule type" value="Genomic_DNA"/>
</dbReference>
<feature type="compositionally biased region" description="Gly residues" evidence="1">
    <location>
        <begin position="293"/>
        <end position="305"/>
    </location>
</feature>
<feature type="compositionally biased region" description="Basic and acidic residues" evidence="1">
    <location>
        <begin position="450"/>
        <end position="459"/>
    </location>
</feature>
<feature type="transmembrane region" description="Helical" evidence="2">
    <location>
        <begin position="37"/>
        <end position="57"/>
    </location>
</feature>
<organism evidence="3 4">
    <name type="scientific">Piptocephalis cylindrospora</name>
    <dbReference type="NCBI Taxonomy" id="1907219"/>
    <lineage>
        <taxon>Eukaryota</taxon>
        <taxon>Fungi</taxon>
        <taxon>Fungi incertae sedis</taxon>
        <taxon>Zoopagomycota</taxon>
        <taxon>Zoopagomycotina</taxon>
        <taxon>Zoopagomycetes</taxon>
        <taxon>Zoopagales</taxon>
        <taxon>Piptocephalidaceae</taxon>
        <taxon>Piptocephalis</taxon>
    </lineage>
</organism>
<feature type="transmembrane region" description="Helical" evidence="2">
    <location>
        <begin position="189"/>
        <end position="208"/>
    </location>
</feature>
<feature type="compositionally biased region" description="Pro residues" evidence="1">
    <location>
        <begin position="428"/>
        <end position="447"/>
    </location>
</feature>
<feature type="transmembrane region" description="Helical" evidence="2">
    <location>
        <begin position="77"/>
        <end position="98"/>
    </location>
</feature>
<feature type="region of interest" description="Disordered" evidence="1">
    <location>
        <begin position="247"/>
        <end position="459"/>
    </location>
</feature>
<feature type="transmembrane region" description="Helical" evidence="2">
    <location>
        <begin position="119"/>
        <end position="141"/>
    </location>
</feature>
<accession>A0A4P9Y837</accession>
<keyword evidence="2" id="KW-0812">Transmembrane</keyword>
<evidence type="ECO:0000313" key="3">
    <source>
        <dbReference type="EMBL" id="RKP15326.1"/>
    </source>
</evidence>
<dbReference type="Proteomes" id="UP000267251">
    <property type="component" value="Unassembled WGS sequence"/>
</dbReference>
<feature type="compositionally biased region" description="Low complexity" evidence="1">
    <location>
        <begin position="415"/>
        <end position="427"/>
    </location>
</feature>
<evidence type="ECO:0000256" key="2">
    <source>
        <dbReference type="SAM" id="Phobius"/>
    </source>
</evidence>
<feature type="compositionally biased region" description="Pro residues" evidence="1">
    <location>
        <begin position="403"/>
        <end position="414"/>
    </location>
</feature>
<feature type="compositionally biased region" description="Low complexity" evidence="1">
    <location>
        <begin position="270"/>
        <end position="279"/>
    </location>
</feature>
<evidence type="ECO:0000256" key="1">
    <source>
        <dbReference type="SAM" id="MobiDB-lite"/>
    </source>
</evidence>
<sequence length="459" mass="50301">MSRFDWSIPAIPHLAVHIFVALVVWSRYFRTYCKWYLQLGILQAMDLAGFTASLLLYQLTRWRAQETAELVSKLLDALVVLGTIVTTTQLYSIWMRSMREVDDVEARQFIQRFQWTPQVYAPTLGITTACCMCILGIEYATGYSPYTFLAFEILHVLVNIISFLQLGATILFLREVEDTPYLIQKKRQLYLLTALTLFWPMPVLFPLAHPNMCVVLWGIFGLVLCAPISLEKFDMLPYLKAQSGRQAGAAPPGGYSTPLPPPPPPMRVVSSHGGSMGSSYTPTPPRVQHSRMGSGGSGGSMGGQVGSTSVYHPPPPPPLQLGPRRNGSEASGQSGYNHPHHQQYVPPPTPRPPITGPSMSSPYPNHHSGATRPSPAPNRPSYAPSTPTSPPGHPPVGSHRSGPYPPPPPPPPIPRMTGTPSGSGPGTPTRPYPPRTPFPEPQFPPPIQRSTDEPREMTV</sequence>
<feature type="transmembrane region" description="Helical" evidence="2">
    <location>
        <begin position="6"/>
        <end position="25"/>
    </location>
</feature>
<feature type="transmembrane region" description="Helical" evidence="2">
    <location>
        <begin position="214"/>
        <end position="230"/>
    </location>
</feature>
<dbReference type="AlphaFoldDB" id="A0A4P9Y837"/>
<reference evidence="4" key="1">
    <citation type="journal article" date="2018" name="Nat. Microbiol.">
        <title>Leveraging single-cell genomics to expand the fungal tree of life.</title>
        <authorList>
            <person name="Ahrendt S.R."/>
            <person name="Quandt C.A."/>
            <person name="Ciobanu D."/>
            <person name="Clum A."/>
            <person name="Salamov A."/>
            <person name="Andreopoulos B."/>
            <person name="Cheng J.F."/>
            <person name="Woyke T."/>
            <person name="Pelin A."/>
            <person name="Henrissat B."/>
            <person name="Reynolds N.K."/>
            <person name="Benny G.L."/>
            <person name="Smith M.E."/>
            <person name="James T.Y."/>
            <person name="Grigoriev I.V."/>
        </authorList>
    </citation>
    <scope>NUCLEOTIDE SEQUENCE [LARGE SCALE GENOMIC DNA]</scope>
</reference>
<feature type="compositionally biased region" description="Pro residues" evidence="1">
    <location>
        <begin position="345"/>
        <end position="355"/>
    </location>
</feature>
<proteinExistence type="predicted"/>
<keyword evidence="2" id="KW-0472">Membrane</keyword>
<feature type="transmembrane region" description="Helical" evidence="2">
    <location>
        <begin position="153"/>
        <end position="173"/>
    </location>
</feature>
<keyword evidence="2" id="KW-1133">Transmembrane helix</keyword>
<name>A0A4P9Y837_9FUNG</name>
<dbReference type="OrthoDB" id="10461691at2759"/>
<evidence type="ECO:0000313" key="4">
    <source>
        <dbReference type="Proteomes" id="UP000267251"/>
    </source>
</evidence>
<gene>
    <name evidence="3" type="ORF">BJ684DRAFT_14421</name>
</gene>
<keyword evidence="4" id="KW-1185">Reference proteome</keyword>
<protein>
    <submittedName>
        <fullName evidence="3">Uncharacterized protein</fullName>
    </submittedName>
</protein>